<dbReference type="EMBL" id="VDLY02000005">
    <property type="protein sequence ID" value="KAB8167041.1"/>
    <property type="molecule type" value="Genomic_DNA"/>
</dbReference>
<evidence type="ECO:0000313" key="3">
    <source>
        <dbReference type="Proteomes" id="UP000314251"/>
    </source>
</evidence>
<evidence type="ECO:0000256" key="1">
    <source>
        <dbReference type="SAM" id="MobiDB-lite"/>
    </source>
</evidence>
<evidence type="ECO:0000313" key="2">
    <source>
        <dbReference type="EMBL" id="KAB8167041.1"/>
    </source>
</evidence>
<reference evidence="2" key="1">
    <citation type="submission" date="2019-10" db="EMBL/GenBank/DDBJ databases">
        <title>Nonomuraea sp. nov., isolated from Phyllanthus amarus.</title>
        <authorList>
            <person name="Klykleung N."/>
            <person name="Tanasupawat S."/>
        </authorList>
    </citation>
    <scope>NUCLEOTIDE SEQUENCE [LARGE SCALE GENOMIC DNA]</scope>
    <source>
        <strain evidence="2">3MP-10</strain>
    </source>
</reference>
<dbReference type="AlphaFoldDB" id="A0A5N6AEG3"/>
<keyword evidence="3" id="KW-1185">Reference proteome</keyword>
<proteinExistence type="predicted"/>
<sequence>MTKPLTVAELYDQPPLMPVWPTFGRDVLGLSQSGTYKFLAEGRLPVQAIPVGRRHVVRTADVLAWLHLPASGDAAGSSHPTAPEADPVRTQS</sequence>
<accession>A0A5N6AEG3</accession>
<dbReference type="Proteomes" id="UP000314251">
    <property type="component" value="Unassembled WGS sequence"/>
</dbReference>
<dbReference type="OrthoDB" id="4258821at2"/>
<comment type="caution">
    <text evidence="2">The sequence shown here is derived from an EMBL/GenBank/DDBJ whole genome shotgun (WGS) entry which is preliminary data.</text>
</comment>
<evidence type="ECO:0008006" key="4">
    <source>
        <dbReference type="Google" id="ProtNLM"/>
    </source>
</evidence>
<feature type="region of interest" description="Disordered" evidence="1">
    <location>
        <begin position="71"/>
        <end position="92"/>
    </location>
</feature>
<dbReference type="RefSeq" id="WP_139667259.1">
    <property type="nucleotide sequence ID" value="NZ_VDLY02000005.1"/>
</dbReference>
<organism evidence="2 3">
    <name type="scientific">Streptomyces mimosae</name>
    <dbReference type="NCBI Taxonomy" id="2586635"/>
    <lineage>
        <taxon>Bacteria</taxon>
        <taxon>Bacillati</taxon>
        <taxon>Actinomycetota</taxon>
        <taxon>Actinomycetes</taxon>
        <taxon>Kitasatosporales</taxon>
        <taxon>Streptomycetaceae</taxon>
        <taxon>Streptomyces</taxon>
    </lineage>
</organism>
<protein>
    <recommendedName>
        <fullName evidence="4">DNA-binding protein</fullName>
    </recommendedName>
</protein>
<gene>
    <name evidence="2" type="ORF">FH607_009050</name>
</gene>
<name>A0A5N6AEG3_9ACTN</name>